<protein>
    <submittedName>
        <fullName evidence="1">Uncharacterized protein</fullName>
    </submittedName>
</protein>
<evidence type="ECO:0000313" key="1">
    <source>
        <dbReference type="EMBL" id="KKN79671.1"/>
    </source>
</evidence>
<comment type="caution">
    <text evidence="1">The sequence shown here is derived from an EMBL/GenBank/DDBJ whole genome shotgun (WGS) entry which is preliminary data.</text>
</comment>
<organism evidence="1">
    <name type="scientific">marine sediment metagenome</name>
    <dbReference type="NCBI Taxonomy" id="412755"/>
    <lineage>
        <taxon>unclassified sequences</taxon>
        <taxon>metagenomes</taxon>
        <taxon>ecological metagenomes</taxon>
    </lineage>
</organism>
<sequence length="152" mass="17403">MEEYISNFLVDAQYRVAEFTIQINDIRKRSRKSNDWRKPYLLRLELSIWISVLYEASQNIYDSYNFLSNWNDIQIREECEYLRAKTGITRIPYLSFASYAPEIVVVEGSGNGVPAGTQGQVVSYNASNQPVAASMPTDGGMLEMDIDEFFST</sequence>
<name>A0A0F9W1V2_9ZZZZ</name>
<proteinExistence type="predicted"/>
<gene>
    <name evidence="1" type="ORF">LCGC14_0336930</name>
</gene>
<dbReference type="AlphaFoldDB" id="A0A0F9W1V2"/>
<reference evidence="1" key="1">
    <citation type="journal article" date="2015" name="Nature">
        <title>Complex archaea that bridge the gap between prokaryotes and eukaryotes.</title>
        <authorList>
            <person name="Spang A."/>
            <person name="Saw J.H."/>
            <person name="Jorgensen S.L."/>
            <person name="Zaremba-Niedzwiedzka K."/>
            <person name="Martijn J."/>
            <person name="Lind A.E."/>
            <person name="van Eijk R."/>
            <person name="Schleper C."/>
            <person name="Guy L."/>
            <person name="Ettema T.J."/>
        </authorList>
    </citation>
    <scope>NUCLEOTIDE SEQUENCE</scope>
</reference>
<dbReference type="EMBL" id="LAZR01000243">
    <property type="protein sequence ID" value="KKN79671.1"/>
    <property type="molecule type" value="Genomic_DNA"/>
</dbReference>
<accession>A0A0F9W1V2</accession>